<evidence type="ECO:0000256" key="1">
    <source>
        <dbReference type="SAM" id="Phobius"/>
    </source>
</evidence>
<gene>
    <name evidence="2" type="ORF">NQ315_012266</name>
</gene>
<keyword evidence="1" id="KW-0812">Transmembrane</keyword>
<sequence length="74" mass="8479">MKFFIDGTCCLFKSSTLFKLQSEGVPMWNVAVLDRREEFLLIVNRGQRLSIALWILVLLCIKSAVSSIGNFTYF</sequence>
<evidence type="ECO:0000313" key="2">
    <source>
        <dbReference type="EMBL" id="KAJ8912712.1"/>
    </source>
</evidence>
<comment type="caution">
    <text evidence="2">The sequence shown here is derived from an EMBL/GenBank/DDBJ whole genome shotgun (WGS) entry which is preliminary data.</text>
</comment>
<name>A0AAV8VFB3_9CUCU</name>
<keyword evidence="1" id="KW-1133">Transmembrane helix</keyword>
<dbReference type="Proteomes" id="UP001159042">
    <property type="component" value="Unassembled WGS sequence"/>
</dbReference>
<keyword evidence="3" id="KW-1185">Reference proteome</keyword>
<evidence type="ECO:0000313" key="3">
    <source>
        <dbReference type="Proteomes" id="UP001159042"/>
    </source>
</evidence>
<dbReference type="EMBL" id="JANEYG010000114">
    <property type="protein sequence ID" value="KAJ8912712.1"/>
    <property type="molecule type" value="Genomic_DNA"/>
</dbReference>
<organism evidence="2 3">
    <name type="scientific">Exocentrus adspersus</name>
    <dbReference type="NCBI Taxonomy" id="1586481"/>
    <lineage>
        <taxon>Eukaryota</taxon>
        <taxon>Metazoa</taxon>
        <taxon>Ecdysozoa</taxon>
        <taxon>Arthropoda</taxon>
        <taxon>Hexapoda</taxon>
        <taxon>Insecta</taxon>
        <taxon>Pterygota</taxon>
        <taxon>Neoptera</taxon>
        <taxon>Endopterygota</taxon>
        <taxon>Coleoptera</taxon>
        <taxon>Polyphaga</taxon>
        <taxon>Cucujiformia</taxon>
        <taxon>Chrysomeloidea</taxon>
        <taxon>Cerambycidae</taxon>
        <taxon>Lamiinae</taxon>
        <taxon>Acanthocinini</taxon>
        <taxon>Exocentrus</taxon>
    </lineage>
</organism>
<proteinExistence type="predicted"/>
<accession>A0AAV8VFB3</accession>
<feature type="transmembrane region" description="Helical" evidence="1">
    <location>
        <begin position="51"/>
        <end position="73"/>
    </location>
</feature>
<protein>
    <submittedName>
        <fullName evidence="2">Uncharacterized protein</fullName>
    </submittedName>
</protein>
<dbReference type="AlphaFoldDB" id="A0AAV8VFB3"/>
<keyword evidence="1" id="KW-0472">Membrane</keyword>
<reference evidence="2 3" key="1">
    <citation type="journal article" date="2023" name="Insect Mol. Biol.">
        <title>Genome sequencing provides insights into the evolution of gene families encoding plant cell wall-degrading enzymes in longhorned beetles.</title>
        <authorList>
            <person name="Shin N.R."/>
            <person name="Okamura Y."/>
            <person name="Kirsch R."/>
            <person name="Pauchet Y."/>
        </authorList>
    </citation>
    <scope>NUCLEOTIDE SEQUENCE [LARGE SCALE GENOMIC DNA]</scope>
    <source>
        <strain evidence="2">EAD_L_NR</strain>
    </source>
</reference>